<dbReference type="EMBL" id="JAPXFL010000001">
    <property type="protein sequence ID" value="KAK9512994.1"/>
    <property type="molecule type" value="Genomic_DNA"/>
</dbReference>
<dbReference type="GO" id="GO:0016491">
    <property type="term" value="F:oxidoreductase activity"/>
    <property type="evidence" value="ECO:0007669"/>
    <property type="project" value="TreeGrafter"/>
</dbReference>
<reference evidence="2 3" key="1">
    <citation type="submission" date="2022-12" db="EMBL/GenBank/DDBJ databases">
        <title>Chromosome-level genome assembly of true bugs.</title>
        <authorList>
            <person name="Ma L."/>
            <person name="Li H."/>
        </authorList>
    </citation>
    <scope>NUCLEOTIDE SEQUENCE [LARGE SCALE GENOMIC DNA]</scope>
    <source>
        <strain evidence="2">Lab_2022b</strain>
    </source>
</reference>
<evidence type="ECO:0000313" key="2">
    <source>
        <dbReference type="EMBL" id="KAK9512994.1"/>
    </source>
</evidence>
<proteinExistence type="predicted"/>
<dbReference type="InterPro" id="IPR037151">
    <property type="entry name" value="AlkB-like_sf"/>
</dbReference>
<keyword evidence="3" id="KW-1185">Reference proteome</keyword>
<comment type="cofactor">
    <cofactor evidence="1">
        <name>Fe(2+)</name>
        <dbReference type="ChEBI" id="CHEBI:29033"/>
    </cofactor>
</comment>
<gene>
    <name evidence="2" type="ORF">O3M35_001289</name>
</gene>
<dbReference type="PANTHER" id="PTHR12463">
    <property type="entry name" value="OXYGENASE-RELATED"/>
    <property type="match status" value="1"/>
</dbReference>
<evidence type="ECO:0000256" key="1">
    <source>
        <dbReference type="ARBA" id="ARBA00001954"/>
    </source>
</evidence>
<protein>
    <submittedName>
        <fullName evidence="2">Uncharacterized protein</fullName>
    </submittedName>
</protein>
<accession>A0AAW1DU86</accession>
<dbReference type="GO" id="GO:0070988">
    <property type="term" value="P:demethylation"/>
    <property type="evidence" value="ECO:0007669"/>
    <property type="project" value="InterPro"/>
</dbReference>
<dbReference type="SUPFAM" id="SSF51197">
    <property type="entry name" value="Clavaminate synthase-like"/>
    <property type="match status" value="1"/>
</dbReference>
<sequence>METDRSKICGCKGIRTCLKCEQLFNIQPKYQQILSTDSAYFYCHLCDLCWPGWNCSDHSNHTGEPIRLEGVHLIENFISKEEETQLISDLDSLPWEFSQSGRRKQNFGPKCNFKKRKLRAGNFKGFPVCTKFIHEKFKTTDILKDFCTIEQCTLEYDANRGASIDPHIDDCWIWGERIVTVNLLEDSVLTLTPYQSDDNNKYNLNFAPEQYRYGAEKKSACVQVIRIPLIKRSLLVLTGEARYCWLHQIYRQDVPSRRLCLAFREFTPAYLPGGIHSDEGENILELSKNFWELS</sequence>
<dbReference type="AlphaFoldDB" id="A0AAW1DU86"/>
<dbReference type="Gene3D" id="2.60.120.590">
    <property type="entry name" value="Alpha-ketoglutarate-dependent dioxygenase AlkB-like"/>
    <property type="match status" value="1"/>
</dbReference>
<name>A0AAW1DU86_9HEMI</name>
<organism evidence="2 3">
    <name type="scientific">Rhynocoris fuscipes</name>
    <dbReference type="NCBI Taxonomy" id="488301"/>
    <lineage>
        <taxon>Eukaryota</taxon>
        <taxon>Metazoa</taxon>
        <taxon>Ecdysozoa</taxon>
        <taxon>Arthropoda</taxon>
        <taxon>Hexapoda</taxon>
        <taxon>Insecta</taxon>
        <taxon>Pterygota</taxon>
        <taxon>Neoptera</taxon>
        <taxon>Paraneoptera</taxon>
        <taxon>Hemiptera</taxon>
        <taxon>Heteroptera</taxon>
        <taxon>Panheteroptera</taxon>
        <taxon>Cimicomorpha</taxon>
        <taxon>Reduviidae</taxon>
        <taxon>Harpactorinae</taxon>
        <taxon>Harpactorini</taxon>
        <taxon>Rhynocoris</taxon>
    </lineage>
</organism>
<dbReference type="InterPro" id="IPR032857">
    <property type="entry name" value="ALKBH4"/>
</dbReference>
<dbReference type="GO" id="GO:0032451">
    <property type="term" value="F:demethylase activity"/>
    <property type="evidence" value="ECO:0007669"/>
    <property type="project" value="TreeGrafter"/>
</dbReference>
<evidence type="ECO:0000313" key="3">
    <source>
        <dbReference type="Proteomes" id="UP001461498"/>
    </source>
</evidence>
<dbReference type="PANTHER" id="PTHR12463:SF0">
    <property type="entry name" value="ALPHA-KETOGLUTARATE-DEPENDENT DIOXYGENASE ALKB HOMOLOG 4"/>
    <property type="match status" value="1"/>
</dbReference>
<dbReference type="Proteomes" id="UP001461498">
    <property type="component" value="Unassembled WGS sequence"/>
</dbReference>
<comment type="caution">
    <text evidence="2">The sequence shown here is derived from an EMBL/GenBank/DDBJ whole genome shotgun (WGS) entry which is preliminary data.</text>
</comment>